<dbReference type="AlphaFoldDB" id="A0A0A8XPL6"/>
<evidence type="ECO:0000313" key="1">
    <source>
        <dbReference type="EMBL" id="JAD15749.1"/>
    </source>
</evidence>
<proteinExistence type="predicted"/>
<reference evidence="1" key="1">
    <citation type="submission" date="2014-09" db="EMBL/GenBank/DDBJ databases">
        <authorList>
            <person name="Magalhaes I.L.F."/>
            <person name="Oliveira U."/>
            <person name="Santos F.R."/>
            <person name="Vidigal T.H.D.A."/>
            <person name="Brescovit A.D."/>
            <person name="Santos A.J."/>
        </authorList>
    </citation>
    <scope>NUCLEOTIDE SEQUENCE</scope>
    <source>
        <tissue evidence="1">Shoot tissue taken approximately 20 cm above the soil surface</tissue>
    </source>
</reference>
<name>A0A0A8XPL6_ARUDO</name>
<dbReference type="EMBL" id="GBRH01282146">
    <property type="protein sequence ID" value="JAD15749.1"/>
    <property type="molecule type" value="Transcribed_RNA"/>
</dbReference>
<reference evidence="1" key="2">
    <citation type="journal article" date="2015" name="Data Brief">
        <title>Shoot transcriptome of the giant reed, Arundo donax.</title>
        <authorList>
            <person name="Barrero R.A."/>
            <person name="Guerrero F.D."/>
            <person name="Moolhuijzen P."/>
            <person name="Goolsby J.A."/>
            <person name="Tidwell J."/>
            <person name="Bellgard S.E."/>
            <person name="Bellgard M.I."/>
        </authorList>
    </citation>
    <scope>NUCLEOTIDE SEQUENCE</scope>
    <source>
        <tissue evidence="1">Shoot tissue taken approximately 20 cm above the soil surface</tissue>
    </source>
</reference>
<protein>
    <submittedName>
        <fullName evidence="1">Uncharacterized protein</fullName>
    </submittedName>
</protein>
<organism evidence="1">
    <name type="scientific">Arundo donax</name>
    <name type="common">Giant reed</name>
    <name type="synonym">Donax arundinaceus</name>
    <dbReference type="NCBI Taxonomy" id="35708"/>
    <lineage>
        <taxon>Eukaryota</taxon>
        <taxon>Viridiplantae</taxon>
        <taxon>Streptophyta</taxon>
        <taxon>Embryophyta</taxon>
        <taxon>Tracheophyta</taxon>
        <taxon>Spermatophyta</taxon>
        <taxon>Magnoliopsida</taxon>
        <taxon>Liliopsida</taxon>
        <taxon>Poales</taxon>
        <taxon>Poaceae</taxon>
        <taxon>PACMAD clade</taxon>
        <taxon>Arundinoideae</taxon>
        <taxon>Arundineae</taxon>
        <taxon>Arundo</taxon>
    </lineage>
</organism>
<accession>A0A0A8XPL6</accession>
<sequence>MDFCISFLASSMDMEPPL</sequence>